<organism evidence="1">
    <name type="scientific">hydrothermal vent metagenome</name>
    <dbReference type="NCBI Taxonomy" id="652676"/>
    <lineage>
        <taxon>unclassified sequences</taxon>
        <taxon>metagenomes</taxon>
        <taxon>ecological metagenomes</taxon>
    </lineage>
</organism>
<evidence type="ECO:0000313" key="1">
    <source>
        <dbReference type="EMBL" id="VAX14366.1"/>
    </source>
</evidence>
<dbReference type="AlphaFoldDB" id="A0A3B1B7U1"/>
<reference evidence="1" key="1">
    <citation type="submission" date="2018-06" db="EMBL/GenBank/DDBJ databases">
        <authorList>
            <person name="Zhirakovskaya E."/>
        </authorList>
    </citation>
    <scope>NUCLEOTIDE SEQUENCE</scope>
</reference>
<sequence length="46" mass="4983">MIESLKKYVLLGFLISCLGLILYAMPDSPVVNEGINTGLQLSSNLN</sequence>
<protein>
    <submittedName>
        <fullName evidence="1">Uncharacterized protein</fullName>
    </submittedName>
</protein>
<accession>A0A3B1B7U1</accession>
<proteinExistence type="predicted"/>
<gene>
    <name evidence="1" type="ORF">MNBD_GAMMA24-1998</name>
</gene>
<name>A0A3B1B7U1_9ZZZZ</name>
<dbReference type="EMBL" id="UOFZ01000173">
    <property type="protein sequence ID" value="VAX14366.1"/>
    <property type="molecule type" value="Genomic_DNA"/>
</dbReference>